<protein>
    <recommendedName>
        <fullName evidence="3">YbhB/YbcL family Raf kinase inhibitor-like protein</fullName>
    </recommendedName>
</protein>
<sequence length="150" mass="16729">MQLLSPAFAYGRAIPKKYTCQGEGISPPLTFVDVPSAANSLALIVEDPDVPKEIRSDGLWIHWIVYNLSTTITNLAEGAEIFAVQGLNSSGKAAYEGPCPPDRQHRYFFTLFALDIVLPEEENVTRNQLYEAMEHHIIEQAELMGTYEKS</sequence>
<proteinExistence type="predicted"/>
<dbReference type="Proteomes" id="UP000244926">
    <property type="component" value="Chromosome I"/>
</dbReference>
<dbReference type="OrthoDB" id="9797506at2"/>
<dbReference type="NCBIfam" id="TIGR00481">
    <property type="entry name" value="YbhB/YbcL family Raf kinase inhibitor-like protein"/>
    <property type="match status" value="1"/>
</dbReference>
<gene>
    <name evidence="1" type="ORF">C10C_0847</name>
</gene>
<dbReference type="SUPFAM" id="SSF49777">
    <property type="entry name" value="PEBP-like"/>
    <property type="match status" value="1"/>
</dbReference>
<dbReference type="InterPro" id="IPR005247">
    <property type="entry name" value="YbhB_YbcL/LppC-like"/>
</dbReference>
<reference evidence="2" key="1">
    <citation type="submission" date="2017-11" db="EMBL/GenBank/DDBJ databases">
        <authorList>
            <person name="Seth-Smith MB H."/>
        </authorList>
    </citation>
    <scope>NUCLEOTIDE SEQUENCE [LARGE SCALE GENOMIC DNA]</scope>
</reference>
<dbReference type="KEGG" id="csee:C10C_0847"/>
<dbReference type="EMBL" id="LT993738">
    <property type="protein sequence ID" value="SPN73989.1"/>
    <property type="molecule type" value="Genomic_DNA"/>
</dbReference>
<dbReference type="Gene3D" id="3.90.280.10">
    <property type="entry name" value="PEBP-like"/>
    <property type="match status" value="1"/>
</dbReference>
<dbReference type="CDD" id="cd00865">
    <property type="entry name" value="PEBP_bact_arch"/>
    <property type="match status" value="1"/>
</dbReference>
<dbReference type="RefSeq" id="WP_108896924.1">
    <property type="nucleotide sequence ID" value="NZ_LT993738.1"/>
</dbReference>
<dbReference type="AlphaFoldDB" id="A0A2R8FC20"/>
<dbReference type="PANTHER" id="PTHR30289">
    <property type="entry name" value="UNCHARACTERIZED PROTEIN YBCL-RELATED"/>
    <property type="match status" value="1"/>
</dbReference>
<name>A0A2R8FC20_9CHLA</name>
<evidence type="ECO:0000313" key="2">
    <source>
        <dbReference type="Proteomes" id="UP000244926"/>
    </source>
</evidence>
<evidence type="ECO:0000313" key="1">
    <source>
        <dbReference type="EMBL" id="SPN73989.1"/>
    </source>
</evidence>
<dbReference type="PANTHER" id="PTHR30289:SF1">
    <property type="entry name" value="PEBP (PHOSPHATIDYLETHANOLAMINE-BINDING PROTEIN) FAMILY PROTEIN"/>
    <property type="match status" value="1"/>
</dbReference>
<evidence type="ECO:0008006" key="3">
    <source>
        <dbReference type="Google" id="ProtNLM"/>
    </source>
</evidence>
<dbReference type="InterPro" id="IPR008914">
    <property type="entry name" value="PEBP"/>
</dbReference>
<accession>A0A2R8FC20</accession>
<dbReference type="Pfam" id="PF01161">
    <property type="entry name" value="PBP"/>
    <property type="match status" value="1"/>
</dbReference>
<keyword evidence="2" id="KW-1185">Reference proteome</keyword>
<dbReference type="InterPro" id="IPR036610">
    <property type="entry name" value="PEBP-like_sf"/>
</dbReference>
<organism evidence="1 2">
    <name type="scientific">Chlamydia serpentis</name>
    <dbReference type="NCBI Taxonomy" id="1967782"/>
    <lineage>
        <taxon>Bacteria</taxon>
        <taxon>Pseudomonadati</taxon>
        <taxon>Chlamydiota</taxon>
        <taxon>Chlamydiia</taxon>
        <taxon>Chlamydiales</taxon>
        <taxon>Chlamydiaceae</taxon>
        <taxon>Chlamydia/Chlamydophila group</taxon>
        <taxon>Chlamydia</taxon>
    </lineage>
</organism>